<dbReference type="InterPro" id="IPR001487">
    <property type="entry name" value="Bromodomain"/>
</dbReference>
<name>A0A2P2I164_9CRUS</name>
<dbReference type="SUPFAM" id="SSF55729">
    <property type="entry name" value="Acyl-CoA N-acyltransferases (Nat)"/>
    <property type="match status" value="1"/>
</dbReference>
<evidence type="ECO:0000256" key="14">
    <source>
        <dbReference type="ARBA" id="ARBA00048940"/>
    </source>
</evidence>
<evidence type="ECO:0000256" key="3">
    <source>
        <dbReference type="ARBA" id="ARBA00008607"/>
    </source>
</evidence>
<feature type="region of interest" description="Disordered" evidence="16">
    <location>
        <begin position="383"/>
        <end position="459"/>
    </location>
</feature>
<evidence type="ECO:0000256" key="5">
    <source>
        <dbReference type="ARBA" id="ARBA00022679"/>
    </source>
</evidence>
<feature type="compositionally biased region" description="Gly residues" evidence="16">
    <location>
        <begin position="10"/>
        <end position="23"/>
    </location>
</feature>
<feature type="region of interest" description="Disordered" evidence="16">
    <location>
        <begin position="1"/>
        <end position="66"/>
    </location>
</feature>
<dbReference type="Gene3D" id="1.20.920.10">
    <property type="entry name" value="Bromodomain-like"/>
    <property type="match status" value="1"/>
</dbReference>
<keyword evidence="7" id="KW-0805">Transcription regulation</keyword>
<dbReference type="GO" id="GO:0005813">
    <property type="term" value="C:centrosome"/>
    <property type="evidence" value="ECO:0007669"/>
    <property type="project" value="UniProtKB-SubCell"/>
</dbReference>
<reference evidence="19" key="2">
    <citation type="journal article" date="2018" name="Biosci. Biotechnol. Biochem.">
        <title>Polysaccharide hydrolase of the hadal zone amphipods Hirondellea gigas.</title>
        <authorList>
            <person name="Kobayashi H."/>
            <person name="Nagahama T."/>
            <person name="Arai W."/>
            <person name="Sasagawa Y."/>
            <person name="Umeda M."/>
            <person name="Hayashi T."/>
            <person name="Nikaido I."/>
            <person name="Watanabe H."/>
            <person name="Oguri K."/>
            <person name="Kitazato H."/>
            <person name="Fujioka K."/>
            <person name="Kido Y."/>
            <person name="Takami H."/>
        </authorList>
    </citation>
    <scope>NUCLEOTIDE SEQUENCE</scope>
    <source>
        <tissue evidence="19">Whole body</tissue>
    </source>
</reference>
<evidence type="ECO:0000256" key="6">
    <source>
        <dbReference type="ARBA" id="ARBA00022853"/>
    </source>
</evidence>
<dbReference type="PROSITE" id="PS51186">
    <property type="entry name" value="GNAT"/>
    <property type="match status" value="1"/>
</dbReference>
<accession>A0A2P2I164</accession>
<dbReference type="PANTHER" id="PTHR45750:SF3">
    <property type="entry name" value="HISTONE ACETYLTRANSFERASE"/>
    <property type="match status" value="1"/>
</dbReference>
<dbReference type="SMART" id="SM00297">
    <property type="entry name" value="BROMO"/>
    <property type="match status" value="1"/>
</dbReference>
<dbReference type="EMBL" id="IACF01002105">
    <property type="protein sequence ID" value="LAB67773.1"/>
    <property type="molecule type" value="mRNA"/>
</dbReference>
<protein>
    <recommendedName>
        <fullName evidence="4">histone acetyltransferase</fullName>
        <ecNumber evidence="4">2.3.1.48</ecNumber>
    </recommendedName>
</protein>
<dbReference type="Gene3D" id="3.40.630.30">
    <property type="match status" value="1"/>
</dbReference>
<dbReference type="InterPro" id="IPR009464">
    <property type="entry name" value="PCAF_N"/>
</dbReference>
<dbReference type="Pfam" id="PF06466">
    <property type="entry name" value="PCAF_N"/>
    <property type="match status" value="1"/>
</dbReference>
<evidence type="ECO:0000256" key="13">
    <source>
        <dbReference type="ARBA" id="ARBA00023315"/>
    </source>
</evidence>
<feature type="compositionally biased region" description="Low complexity" evidence="16">
    <location>
        <begin position="24"/>
        <end position="52"/>
    </location>
</feature>
<keyword evidence="10" id="KW-0804">Transcription</keyword>
<keyword evidence="9" id="KW-0010">Activator</keyword>
<dbReference type="GO" id="GO:0043992">
    <property type="term" value="F:histone H3K9 acetyltransferase activity"/>
    <property type="evidence" value="ECO:0007669"/>
    <property type="project" value="UniProtKB-ARBA"/>
</dbReference>
<feature type="domain" description="N-acetyltransferase" evidence="18">
    <location>
        <begin position="513"/>
        <end position="659"/>
    </location>
</feature>
<keyword evidence="6" id="KW-0156">Chromatin regulator</keyword>
<keyword evidence="11" id="KW-0206">Cytoskeleton</keyword>
<comment type="subcellular location">
    <subcellularLocation>
        <location evidence="2">Cytoplasm</location>
        <location evidence="2">Cytoskeleton</location>
        <location evidence="2">Microtubule organizing center</location>
        <location evidence="2">Centrosome</location>
    </subcellularLocation>
    <subcellularLocation>
        <location evidence="1">Nucleus</location>
    </subcellularLocation>
</comment>
<dbReference type="Pfam" id="PF00583">
    <property type="entry name" value="Acetyltransf_1"/>
    <property type="match status" value="1"/>
</dbReference>
<dbReference type="SUPFAM" id="SSF47370">
    <property type="entry name" value="Bromodomain"/>
    <property type="match status" value="1"/>
</dbReference>
<evidence type="ECO:0000256" key="15">
    <source>
        <dbReference type="PROSITE-ProRule" id="PRU00035"/>
    </source>
</evidence>
<evidence type="ECO:0000256" key="9">
    <source>
        <dbReference type="ARBA" id="ARBA00023159"/>
    </source>
</evidence>
<dbReference type="AlphaFoldDB" id="A0A2P2I164"/>
<evidence type="ECO:0000256" key="11">
    <source>
        <dbReference type="ARBA" id="ARBA00023212"/>
    </source>
</evidence>
<dbReference type="InterPro" id="IPR016181">
    <property type="entry name" value="Acyl_CoA_acyltransferase"/>
</dbReference>
<dbReference type="Pfam" id="PF00439">
    <property type="entry name" value="Bromodomain"/>
    <property type="match status" value="1"/>
</dbReference>
<evidence type="ECO:0000256" key="7">
    <source>
        <dbReference type="ARBA" id="ARBA00023015"/>
    </source>
</evidence>
<dbReference type="FunFam" id="3.40.630.30:FF:000004">
    <property type="entry name" value="Histone acetyltransferase KAT2A"/>
    <property type="match status" value="1"/>
</dbReference>
<proteinExistence type="evidence at transcript level"/>
<dbReference type="EC" id="2.3.1.48" evidence="4"/>
<evidence type="ECO:0000259" key="17">
    <source>
        <dbReference type="PROSITE" id="PS50014"/>
    </source>
</evidence>
<evidence type="ECO:0000256" key="2">
    <source>
        <dbReference type="ARBA" id="ARBA00004300"/>
    </source>
</evidence>
<evidence type="ECO:0000313" key="20">
    <source>
        <dbReference type="EMBL" id="LAC21462.1"/>
    </source>
</evidence>
<evidence type="ECO:0000256" key="12">
    <source>
        <dbReference type="ARBA" id="ARBA00023242"/>
    </source>
</evidence>
<evidence type="ECO:0000313" key="19">
    <source>
        <dbReference type="EMBL" id="LAB67773.1"/>
    </source>
</evidence>
<keyword evidence="5 19" id="KW-0808">Transferase</keyword>
<evidence type="ECO:0000256" key="1">
    <source>
        <dbReference type="ARBA" id="ARBA00004123"/>
    </source>
</evidence>
<dbReference type="GO" id="GO:0045944">
    <property type="term" value="P:positive regulation of transcription by RNA polymerase II"/>
    <property type="evidence" value="ECO:0007669"/>
    <property type="project" value="TreeGrafter"/>
</dbReference>
<comment type="catalytic activity">
    <reaction evidence="14">
        <text>L-lysyl-[histone] + acetyl-CoA = N(6)-acetyl-L-lysyl-[histone] + CoA + H(+)</text>
        <dbReference type="Rhea" id="RHEA:21992"/>
        <dbReference type="Rhea" id="RHEA-COMP:9845"/>
        <dbReference type="Rhea" id="RHEA-COMP:11338"/>
        <dbReference type="ChEBI" id="CHEBI:15378"/>
        <dbReference type="ChEBI" id="CHEBI:29969"/>
        <dbReference type="ChEBI" id="CHEBI:57287"/>
        <dbReference type="ChEBI" id="CHEBI:57288"/>
        <dbReference type="ChEBI" id="CHEBI:61930"/>
        <dbReference type="EC" id="2.3.1.48"/>
    </reaction>
    <physiologicalReaction direction="left-to-right" evidence="14">
        <dbReference type="Rhea" id="RHEA:21993"/>
    </physiologicalReaction>
</comment>
<dbReference type="PANTHER" id="PTHR45750">
    <property type="entry name" value="GH11602P"/>
    <property type="match status" value="1"/>
</dbReference>
<evidence type="ECO:0000256" key="10">
    <source>
        <dbReference type="ARBA" id="ARBA00023163"/>
    </source>
</evidence>
<keyword evidence="11" id="KW-0963">Cytoplasm</keyword>
<dbReference type="CDD" id="cd05509">
    <property type="entry name" value="Bromo_gcn5_like"/>
    <property type="match status" value="1"/>
</dbReference>
<sequence length="846" mass="95438">MSSWEYNNTGNGGSSSSTGGGGTAAAASSDSSNTNNVSSNTATSSGTGTGAALQNAAASSGENQVTRSNSTIINNILRIQQRKSANRLMPKQKKLEKLASYSLCKANDKCQCTGFKHVLNPGGQPSIPRDPHSQPGLCCSVNCNHPISDHCDYLDPMEMSEIDRLLSIVTDIENVYFMANREEDTDTRSVYVFLFKLFRKCVVQTQHHPVIEGPLGKPPFERPTIAKAVSSFVHYKFSHLQPKEMLVMFDLAKMFLHCLNHWKLETPTVHHAHSPPSPLEDTTNSYKVNYMRWLCYIYVPQICDSLPHYELCATFGRTFLRSVFTTLRKQLMDKFRSDRIADEKHDFLIQKFPKFLSMLEEELVKDSSPMWDMEFVAPAARPTVVGDNNSSSRNDADRTTSGADYIVSGKKRDKPEGELGSQDGNGSAPKRSRLDSASGGCNSPEDPGATVAPPPEDLPESKIAEVLASITDPRKMMGPEVLFSENCARDEAAKLEEKKGGISFHVIGNSLTQKVSKKTMLWLIGLQNVFSHQLPRMPKEYITRLVFDHKHKTLVLVKDNEPIGGICFRLFKKQGFSEIVFCAVTSNEQVKGYGTHMMNHLKDFHVKHNALHFLTFADEFAIGYFKKQGFSKDIHLSRAVFHGYIKDYEGATLMGCELNPNIVYTEFTAVIRKQKEIIKKLIEQKQSEIRCVHKGLKCFGEGVKEISVASIPGIMEAGWRQPPPQPKKPPSEQSDFANDADYLYGLFKTLLTHIKSHASAWPFQHAVDRNEVPDYYDHIKYPMDLKSMTERHKAKYYHNVRLFHADMMRIFNNCRFYNHPDTEYFKCAAALEKYYKHKIKETKLLD</sequence>
<dbReference type="PROSITE" id="PS00633">
    <property type="entry name" value="BROMODOMAIN_1"/>
    <property type="match status" value="1"/>
</dbReference>
<dbReference type="InterPro" id="IPR000182">
    <property type="entry name" value="GNAT_dom"/>
</dbReference>
<evidence type="ECO:0000256" key="8">
    <source>
        <dbReference type="ARBA" id="ARBA00023117"/>
    </source>
</evidence>
<dbReference type="CDD" id="cd04301">
    <property type="entry name" value="NAT_SF"/>
    <property type="match status" value="1"/>
</dbReference>
<reference evidence="20" key="1">
    <citation type="submission" date="2017-11" db="EMBL/GenBank/DDBJ databases">
        <title>The sensing device of the deep-sea amphipod.</title>
        <authorList>
            <person name="Kobayashi H."/>
            <person name="Nagahama T."/>
            <person name="Arai W."/>
            <person name="Sasagawa Y."/>
            <person name="Umeda M."/>
            <person name="Hayashi T."/>
            <person name="Nikaido I."/>
            <person name="Watanabe H."/>
            <person name="Oguri K."/>
            <person name="Kitazato H."/>
            <person name="Fujioka K."/>
            <person name="Kido Y."/>
            <person name="Takami H."/>
        </authorList>
    </citation>
    <scope>NUCLEOTIDE SEQUENCE</scope>
    <source>
        <tissue evidence="20">Whole body</tissue>
    </source>
</reference>
<keyword evidence="8 15" id="KW-0103">Bromodomain</keyword>
<evidence type="ECO:0000259" key="18">
    <source>
        <dbReference type="PROSITE" id="PS51186"/>
    </source>
</evidence>
<evidence type="ECO:0000256" key="16">
    <source>
        <dbReference type="SAM" id="MobiDB-lite"/>
    </source>
</evidence>
<keyword evidence="12" id="KW-0539">Nucleus</keyword>
<dbReference type="InterPro" id="IPR036427">
    <property type="entry name" value="Bromodomain-like_sf"/>
</dbReference>
<dbReference type="PROSITE" id="PS50014">
    <property type="entry name" value="BROMODOMAIN_2"/>
    <property type="match status" value="1"/>
</dbReference>
<dbReference type="InterPro" id="IPR018359">
    <property type="entry name" value="Bromodomain_CS"/>
</dbReference>
<dbReference type="EMBL" id="IACT01002168">
    <property type="protein sequence ID" value="LAC21462.1"/>
    <property type="molecule type" value="mRNA"/>
</dbReference>
<keyword evidence="13" id="KW-0012">Acyltransferase</keyword>
<dbReference type="PRINTS" id="PR00503">
    <property type="entry name" value="BROMODOMAIN"/>
</dbReference>
<feature type="domain" description="Bromo" evidence="17">
    <location>
        <begin position="755"/>
        <end position="825"/>
    </location>
</feature>
<organism evidence="19">
    <name type="scientific">Hirondellea gigas</name>
    <dbReference type="NCBI Taxonomy" id="1518452"/>
    <lineage>
        <taxon>Eukaryota</taxon>
        <taxon>Metazoa</taxon>
        <taxon>Ecdysozoa</taxon>
        <taxon>Arthropoda</taxon>
        <taxon>Crustacea</taxon>
        <taxon>Multicrustacea</taxon>
        <taxon>Malacostraca</taxon>
        <taxon>Eumalacostraca</taxon>
        <taxon>Peracarida</taxon>
        <taxon>Amphipoda</taxon>
        <taxon>Amphilochidea</taxon>
        <taxon>Lysianassida</taxon>
        <taxon>Lysianassidira</taxon>
        <taxon>Lysianassoidea</taxon>
        <taxon>Lysianassidae</taxon>
        <taxon>Hirondellea</taxon>
    </lineage>
</organism>
<evidence type="ECO:0000256" key="4">
    <source>
        <dbReference type="ARBA" id="ARBA00013184"/>
    </source>
</evidence>
<comment type="similarity">
    <text evidence="3">Belongs to the acetyltransferase family. GCN5 subfamily.</text>
</comment>
<dbReference type="InterPro" id="IPR037800">
    <property type="entry name" value="GCN5"/>
</dbReference>
<feature type="compositionally biased region" description="Polar residues" evidence="16">
    <location>
        <begin position="56"/>
        <end position="66"/>
    </location>
</feature>
<dbReference type="GO" id="GO:0140672">
    <property type="term" value="C:ATAC complex"/>
    <property type="evidence" value="ECO:0007669"/>
    <property type="project" value="TreeGrafter"/>
</dbReference>
<dbReference type="GO" id="GO:0005634">
    <property type="term" value="C:nucleus"/>
    <property type="evidence" value="ECO:0007669"/>
    <property type="project" value="UniProtKB-SubCell"/>
</dbReference>